<evidence type="ECO:0000256" key="1">
    <source>
        <dbReference type="ARBA" id="ARBA00009753"/>
    </source>
</evidence>
<keyword evidence="2 5" id="KW-0479">Metal-binding</keyword>
<dbReference type="GO" id="GO:0005509">
    <property type="term" value="F:calcium ion binding"/>
    <property type="evidence" value="ECO:0007669"/>
    <property type="project" value="UniProtKB-UniRule"/>
</dbReference>
<dbReference type="SMART" id="SM00054">
    <property type="entry name" value="EFh"/>
    <property type="match status" value="4"/>
</dbReference>
<evidence type="ECO:0000256" key="5">
    <source>
        <dbReference type="PIRSR" id="PIRSR608080-1"/>
    </source>
</evidence>
<feature type="domain" description="EF-hand" evidence="7">
    <location>
        <begin position="228"/>
        <end position="263"/>
    </location>
</feature>
<dbReference type="InterPro" id="IPR002048">
    <property type="entry name" value="EF_hand_dom"/>
</dbReference>
<keyword evidence="4 5" id="KW-0106">Calcium</keyword>
<dbReference type="PROSITE" id="PS00018">
    <property type="entry name" value="EF_HAND_1"/>
    <property type="match status" value="4"/>
</dbReference>
<feature type="binding site" evidence="5">
    <location>
        <position position="280"/>
    </location>
    <ligand>
        <name>Ca(2+)</name>
        <dbReference type="ChEBI" id="CHEBI:29108"/>
        <label>1</label>
    </ligand>
</feature>
<evidence type="ECO:0000256" key="3">
    <source>
        <dbReference type="ARBA" id="ARBA00022737"/>
    </source>
</evidence>
<evidence type="ECO:0000313" key="9">
    <source>
        <dbReference type="Proteomes" id="UP000281406"/>
    </source>
</evidence>
<feature type="binding site" evidence="5">
    <location>
        <position position="245"/>
    </location>
    <ligand>
        <name>Ca(2+)</name>
        <dbReference type="ChEBI" id="CHEBI:29108"/>
        <label>1</label>
    </ligand>
</feature>
<dbReference type="AlphaFoldDB" id="A0A3N0YUC4"/>
<dbReference type="OrthoDB" id="26525at2759"/>
<feature type="binding site" evidence="5">
    <location>
        <position position="247"/>
    </location>
    <ligand>
        <name>Ca(2+)</name>
        <dbReference type="ChEBI" id="CHEBI:29108"/>
        <label>1</label>
    </ligand>
</feature>
<comment type="similarity">
    <text evidence="1 6">Belongs to the parvalbumin family.</text>
</comment>
<sequence>MPKTAHGSRPEACRSGPRVPELQEKVSVSSLFQRINLRIHHFYSRDKAPGTFNYKSFFEHVGLIGKASSEGEKVFKALDQDKSGFIEKEELKRFLQNFCSGARELTEAETNTLLAAGDSDGDGKIGMEAADSFDYKSFFAKVGLSAKSADEVKKAFAVIDQDNSGFIEEDELKLFLQNFKANARALTDKETKAFLSAGDSDGDGKIGVDAADSFNHKAFFAKVGLSAKSSDDVKKAFAIIDQDKSGFIEEDELKLFLQNFKAGARALTDAETKTFLKAGDSDGDGKIGVDAPDSFNHKKFFQLCGLTKKSPQEVKNVFNILDNDASGFIEEDELKFFLQRFSAGARVLTDKETKAFLSAADDDSDGKIGADATPESAETVPVIPESVMSVPVTSQSVMSVPATPESAETVPVTPESAKSSALAGGVQALSNPNTKRCRSRILAKLHFPSPLQFLHDYRSHCWVSAVAQFRLYGHQIFSLPNGVLHNIPITSPGLHRTVNY</sequence>
<accession>A0A3N0YUC4</accession>
<keyword evidence="3" id="KW-0677">Repeat</keyword>
<dbReference type="InterPro" id="IPR018247">
    <property type="entry name" value="EF_Hand_1_Ca_BS"/>
</dbReference>
<evidence type="ECO:0000256" key="2">
    <source>
        <dbReference type="ARBA" id="ARBA00022723"/>
    </source>
</evidence>
<evidence type="ECO:0000313" key="8">
    <source>
        <dbReference type="EMBL" id="ROL49794.1"/>
    </source>
</evidence>
<comment type="caution">
    <text evidence="8">The sequence shown here is derived from an EMBL/GenBank/DDBJ whole genome shotgun (WGS) entry which is preliminary data.</text>
</comment>
<dbReference type="Gene3D" id="1.10.238.10">
    <property type="entry name" value="EF-hand"/>
    <property type="match status" value="4"/>
</dbReference>
<feature type="binding site" evidence="5">
    <location>
        <position position="284"/>
    </location>
    <ligand>
        <name>Ca(2+)</name>
        <dbReference type="ChEBI" id="CHEBI:29108"/>
        <label>1</label>
    </ligand>
</feature>
<dbReference type="EMBL" id="RJVU01026436">
    <property type="protein sequence ID" value="ROL49794.1"/>
    <property type="molecule type" value="Genomic_DNA"/>
</dbReference>
<organism evidence="8 9">
    <name type="scientific">Anabarilius grahami</name>
    <name type="common">Kanglang fish</name>
    <name type="synonym">Barilius grahami</name>
    <dbReference type="NCBI Taxonomy" id="495550"/>
    <lineage>
        <taxon>Eukaryota</taxon>
        <taxon>Metazoa</taxon>
        <taxon>Chordata</taxon>
        <taxon>Craniata</taxon>
        <taxon>Vertebrata</taxon>
        <taxon>Euteleostomi</taxon>
        <taxon>Actinopterygii</taxon>
        <taxon>Neopterygii</taxon>
        <taxon>Teleostei</taxon>
        <taxon>Ostariophysi</taxon>
        <taxon>Cypriniformes</taxon>
        <taxon>Xenocyprididae</taxon>
        <taxon>Xenocypridinae</taxon>
        <taxon>Xenocypridinae incertae sedis</taxon>
        <taxon>Anabarilius</taxon>
    </lineage>
</organism>
<dbReference type="InterPro" id="IPR008080">
    <property type="entry name" value="Parvalbumin"/>
</dbReference>
<dbReference type="PRINTS" id="PR01697">
    <property type="entry name" value="PARVALBUMIN"/>
</dbReference>
<feature type="domain" description="EF-hand" evidence="7">
    <location>
        <begin position="66"/>
        <end position="101"/>
    </location>
</feature>
<protein>
    <recommendedName>
        <fullName evidence="6">Parvalbumin</fullName>
    </recommendedName>
</protein>
<feature type="binding site" evidence="5">
    <location>
        <position position="286"/>
    </location>
    <ligand>
        <name>Ca(2+)</name>
        <dbReference type="ChEBI" id="CHEBI:29108"/>
        <label>1</label>
    </ligand>
</feature>
<feature type="binding site" evidence="5">
    <location>
        <position position="243"/>
    </location>
    <ligand>
        <name>Ca(2+)</name>
        <dbReference type="ChEBI" id="CHEBI:29108"/>
        <label>1</label>
    </ligand>
</feature>
<feature type="domain" description="EF-hand" evidence="7">
    <location>
        <begin position="147"/>
        <end position="182"/>
    </location>
</feature>
<evidence type="ECO:0000256" key="6">
    <source>
        <dbReference type="RuleBase" id="RU368048"/>
    </source>
</evidence>
<dbReference type="PROSITE" id="PS50222">
    <property type="entry name" value="EF_HAND_2"/>
    <property type="match status" value="4"/>
</dbReference>
<feature type="binding site" evidence="5">
    <location>
        <position position="252"/>
    </location>
    <ligand>
        <name>Ca(2+)</name>
        <dbReference type="ChEBI" id="CHEBI:29108"/>
        <label>1</label>
    </ligand>
</feature>
<dbReference type="Proteomes" id="UP000281406">
    <property type="component" value="Unassembled WGS sequence"/>
</dbReference>
<dbReference type="Pfam" id="PF13499">
    <property type="entry name" value="EF-hand_7"/>
    <property type="match status" value="4"/>
</dbReference>
<evidence type="ECO:0000259" key="7">
    <source>
        <dbReference type="PROSITE" id="PS50222"/>
    </source>
</evidence>
<keyword evidence="9" id="KW-1185">Reference proteome</keyword>
<dbReference type="GO" id="GO:0005737">
    <property type="term" value="C:cytoplasm"/>
    <property type="evidence" value="ECO:0007669"/>
    <property type="project" value="TreeGrafter"/>
</dbReference>
<dbReference type="InterPro" id="IPR011992">
    <property type="entry name" value="EF-hand-dom_pair"/>
</dbReference>
<proteinExistence type="inferred from homology"/>
<dbReference type="FunFam" id="1.10.238.10:FF:000003">
    <property type="entry name" value="Calmodulin A"/>
    <property type="match status" value="1"/>
</dbReference>
<dbReference type="PANTHER" id="PTHR11653:SF4">
    <property type="entry name" value="ONCOMODULIN-2-RELATED"/>
    <property type="match status" value="1"/>
</dbReference>
<feature type="domain" description="EF-hand" evidence="7">
    <location>
        <begin position="309"/>
        <end position="344"/>
    </location>
</feature>
<reference evidence="8 9" key="1">
    <citation type="submission" date="2018-10" db="EMBL/GenBank/DDBJ databases">
        <title>Genome assembly for a Yunnan-Guizhou Plateau 3E fish, Anabarilius grahami (Regan), and its evolutionary and genetic applications.</title>
        <authorList>
            <person name="Jiang W."/>
        </authorList>
    </citation>
    <scope>NUCLEOTIDE SEQUENCE [LARGE SCALE GENOMIC DNA]</scope>
    <source>
        <strain evidence="8">AG-KIZ</strain>
        <tissue evidence="8">Muscle</tissue>
    </source>
</reference>
<gene>
    <name evidence="8" type="ORF">DPX16_13459</name>
</gene>
<evidence type="ECO:0000256" key="4">
    <source>
        <dbReference type="ARBA" id="ARBA00022837"/>
    </source>
</evidence>
<dbReference type="PANTHER" id="PTHR11653">
    <property type="entry name" value="PARVALBUMIN ALPHA"/>
    <property type="match status" value="1"/>
</dbReference>
<name>A0A3N0YUC4_ANAGA</name>
<comment type="function">
    <text evidence="6">In muscle, parvalbumin is thought to be involved in relaxation after contraction. It binds two calcium ions.</text>
</comment>
<feature type="binding site" evidence="5">
    <location>
        <position position="241"/>
    </location>
    <ligand>
        <name>Ca(2+)</name>
        <dbReference type="ChEBI" id="CHEBI:29108"/>
        <label>1</label>
    </ligand>
</feature>
<dbReference type="SUPFAM" id="SSF47473">
    <property type="entry name" value="EF-hand"/>
    <property type="match status" value="2"/>
</dbReference>
<dbReference type="CDD" id="cd16255">
    <property type="entry name" value="EFh_parvalbumin_beta"/>
    <property type="match status" value="3"/>
</dbReference>
<feature type="binding site" evidence="5">
    <location>
        <position position="282"/>
    </location>
    <ligand>
        <name>Ca(2+)</name>
        <dbReference type="ChEBI" id="CHEBI:29108"/>
        <label>1</label>
    </ligand>
</feature>